<evidence type="ECO:0000259" key="2">
    <source>
        <dbReference type="PROSITE" id="PS50206"/>
    </source>
</evidence>
<dbReference type="SUPFAM" id="SSF52788">
    <property type="entry name" value="Phosphotyrosine protein phosphatases I"/>
    <property type="match status" value="1"/>
</dbReference>
<dbReference type="InterPro" id="IPR023485">
    <property type="entry name" value="Ptyr_pPase"/>
</dbReference>
<reference evidence="3" key="1">
    <citation type="journal article" date="2023" name="Comput. Struct. Biotechnol. J.">
        <title>Discovery of a novel marine Bacteroidetes with a rich repertoire of carbohydrate-active enzymes.</title>
        <authorList>
            <person name="Chen B."/>
            <person name="Liu G."/>
            <person name="Chen Q."/>
            <person name="Wang H."/>
            <person name="Liu L."/>
            <person name="Tang K."/>
        </authorList>
    </citation>
    <scope>NUCLEOTIDE SEQUENCE</scope>
    <source>
        <strain evidence="3">TK19036</strain>
    </source>
</reference>
<organism evidence="3">
    <name type="scientific">Roseihalotalea indica</name>
    <dbReference type="NCBI Taxonomy" id="2867963"/>
    <lineage>
        <taxon>Bacteria</taxon>
        <taxon>Pseudomonadati</taxon>
        <taxon>Bacteroidota</taxon>
        <taxon>Cytophagia</taxon>
        <taxon>Cytophagales</taxon>
        <taxon>Catalimonadaceae</taxon>
        <taxon>Roseihalotalea</taxon>
    </lineage>
</organism>
<dbReference type="AlphaFoldDB" id="A0AA49JIE0"/>
<sequence length="205" mass="23139">MHTIQEATQQFDQIPDERKESLRELAQFIQTKVSAGQEAQLIFICIHNSRRSHMSQLWASVAAHHYQIPRVQTYSGGTEATAFNPRAVAAMERAGLAIEKVSEGENPRYRVKYAEGAPELEVFSKKYDDPANPQRDFAAIMTCSQADEACPFVPGAAFRLALPYEDPKEADDTPEETSRYDERSQQIATEIFYCFSQIQLVSPTE</sequence>
<dbReference type="InterPro" id="IPR001763">
    <property type="entry name" value="Rhodanese-like_dom"/>
</dbReference>
<accession>A0AA49JIE0</accession>
<dbReference type="SMART" id="SM00226">
    <property type="entry name" value="LMWPc"/>
    <property type="match status" value="1"/>
</dbReference>
<evidence type="ECO:0000256" key="1">
    <source>
        <dbReference type="ARBA" id="ARBA00022849"/>
    </source>
</evidence>
<dbReference type="EMBL" id="CP120682">
    <property type="protein sequence ID" value="WKN34572.1"/>
    <property type="molecule type" value="Genomic_DNA"/>
</dbReference>
<evidence type="ECO:0000313" key="3">
    <source>
        <dbReference type="EMBL" id="WKN34572.1"/>
    </source>
</evidence>
<dbReference type="GO" id="GO:0046685">
    <property type="term" value="P:response to arsenic-containing substance"/>
    <property type="evidence" value="ECO:0007669"/>
    <property type="project" value="UniProtKB-KW"/>
</dbReference>
<dbReference type="InterPro" id="IPR036196">
    <property type="entry name" value="Ptyr_pPase_sf"/>
</dbReference>
<dbReference type="PROSITE" id="PS50206">
    <property type="entry name" value="RHODANESE_3"/>
    <property type="match status" value="1"/>
</dbReference>
<dbReference type="PANTHER" id="PTHR43428:SF1">
    <property type="entry name" value="ARSENATE REDUCTASE"/>
    <property type="match status" value="1"/>
</dbReference>
<feature type="domain" description="Rhodanese" evidence="2">
    <location>
        <begin position="11"/>
        <end position="90"/>
    </location>
</feature>
<dbReference type="PANTHER" id="PTHR43428">
    <property type="entry name" value="ARSENATE REDUCTASE"/>
    <property type="match status" value="1"/>
</dbReference>
<proteinExistence type="predicted"/>
<reference evidence="3" key="2">
    <citation type="journal article" date="2024" name="Antonie Van Leeuwenhoek">
        <title>Roseihalotalea indica gen. nov., sp. nov., a halophilic Bacteroidetes from mesopelagic Southwest Indian Ocean with higher carbohydrate metabolic potential.</title>
        <authorList>
            <person name="Chen B."/>
            <person name="Zhang M."/>
            <person name="Lin D."/>
            <person name="Ye J."/>
            <person name="Tang K."/>
        </authorList>
    </citation>
    <scope>NUCLEOTIDE SEQUENCE</scope>
    <source>
        <strain evidence="3">TK19036</strain>
    </source>
</reference>
<protein>
    <submittedName>
        <fullName evidence="3">Protein-tyrosine-phosphatase</fullName>
    </submittedName>
</protein>
<gene>
    <name evidence="3" type="ORF">K4G66_19550</name>
</gene>
<dbReference type="Gene3D" id="3.40.50.2300">
    <property type="match status" value="1"/>
</dbReference>
<keyword evidence="1" id="KW-0059">Arsenical resistance</keyword>
<name>A0AA49JIE0_9BACT</name>